<dbReference type="InterPro" id="IPR015422">
    <property type="entry name" value="PyrdxlP-dep_Trfase_small"/>
</dbReference>
<comment type="caution">
    <text evidence="5">The sequence shown here is derived from an EMBL/GenBank/DDBJ whole genome shotgun (WGS) entry which is preliminary data.</text>
</comment>
<reference evidence="5 6" key="1">
    <citation type="submission" date="2021-03" db="EMBL/GenBank/DDBJ databases">
        <title>Isolation and description of Capnocytophaga bilenii sp. nov., a novel Capnocytophaga species, isolated from a gingivitis subject.</title>
        <authorList>
            <person name="Antezack A."/>
            <person name="Monnet-Corti V."/>
            <person name="La Scola B."/>
        </authorList>
    </citation>
    <scope>NUCLEOTIDE SEQUENCE [LARGE SCALE GENOMIC DNA]</scope>
    <source>
        <strain evidence="5 6">Marseille-Q4570</strain>
    </source>
</reference>
<name>A0ABS3PWI8_9FLAO</name>
<accession>A0ABS3PWI8</accession>
<dbReference type="Pfam" id="PF01212">
    <property type="entry name" value="Beta_elim_lyase"/>
    <property type="match status" value="1"/>
</dbReference>
<keyword evidence="6" id="KW-1185">Reference proteome</keyword>
<dbReference type="Gene3D" id="3.40.640.10">
    <property type="entry name" value="Type I PLP-dependent aspartate aminotransferase-like (Major domain)"/>
    <property type="match status" value="1"/>
</dbReference>
<gene>
    <name evidence="5" type="ORF">J4N46_04365</name>
</gene>
<dbReference type="PANTHER" id="PTHR48097:SF5">
    <property type="entry name" value="LOW SPECIFICITY L-THREONINE ALDOLASE"/>
    <property type="match status" value="1"/>
</dbReference>
<comment type="cofactor">
    <cofactor evidence="1">
        <name>pyridoxal 5'-phosphate</name>
        <dbReference type="ChEBI" id="CHEBI:597326"/>
    </cofactor>
</comment>
<keyword evidence="5" id="KW-0032">Aminotransferase</keyword>
<evidence type="ECO:0000259" key="4">
    <source>
        <dbReference type="Pfam" id="PF01212"/>
    </source>
</evidence>
<comment type="similarity">
    <text evidence="2">Belongs to the threonine aldolase family.</text>
</comment>
<dbReference type="InterPro" id="IPR001597">
    <property type="entry name" value="ArAA_b-elim_lyase/Thr_aldolase"/>
</dbReference>
<dbReference type="InterPro" id="IPR015421">
    <property type="entry name" value="PyrdxlP-dep_Trfase_major"/>
</dbReference>
<keyword evidence="5" id="KW-0808">Transferase</keyword>
<proteinExistence type="inferred from homology"/>
<dbReference type="PANTHER" id="PTHR48097">
    <property type="entry name" value="L-THREONINE ALDOLASE-RELATED"/>
    <property type="match status" value="1"/>
</dbReference>
<dbReference type="RefSeq" id="WP_208058302.1">
    <property type="nucleotide sequence ID" value="NZ_JAGDYP010000003.1"/>
</dbReference>
<dbReference type="Proteomes" id="UP000681610">
    <property type="component" value="Unassembled WGS sequence"/>
</dbReference>
<evidence type="ECO:0000313" key="5">
    <source>
        <dbReference type="EMBL" id="MBO1883672.1"/>
    </source>
</evidence>
<organism evidence="5 6">
    <name type="scientific">Capnocytophaga bilenii</name>
    <dbReference type="NCBI Taxonomy" id="2819369"/>
    <lineage>
        <taxon>Bacteria</taxon>
        <taxon>Pseudomonadati</taxon>
        <taxon>Bacteroidota</taxon>
        <taxon>Flavobacteriia</taxon>
        <taxon>Flavobacteriales</taxon>
        <taxon>Flavobacteriaceae</taxon>
        <taxon>Capnocytophaga</taxon>
    </lineage>
</organism>
<dbReference type="Gene3D" id="3.90.1150.10">
    <property type="entry name" value="Aspartate Aminotransferase, domain 1"/>
    <property type="match status" value="1"/>
</dbReference>
<evidence type="ECO:0000313" key="6">
    <source>
        <dbReference type="Proteomes" id="UP000681610"/>
    </source>
</evidence>
<dbReference type="SUPFAM" id="SSF53383">
    <property type="entry name" value="PLP-dependent transferases"/>
    <property type="match status" value="1"/>
</dbReference>
<evidence type="ECO:0000256" key="1">
    <source>
        <dbReference type="ARBA" id="ARBA00001933"/>
    </source>
</evidence>
<evidence type="ECO:0000256" key="2">
    <source>
        <dbReference type="ARBA" id="ARBA00006966"/>
    </source>
</evidence>
<dbReference type="InterPro" id="IPR015424">
    <property type="entry name" value="PyrdxlP-dep_Trfase"/>
</dbReference>
<protein>
    <submittedName>
        <fullName evidence="5">Aminotransferase class V-fold PLP-dependent enzyme</fullName>
    </submittedName>
</protein>
<dbReference type="GO" id="GO:0008483">
    <property type="term" value="F:transaminase activity"/>
    <property type="evidence" value="ECO:0007669"/>
    <property type="project" value="UniProtKB-KW"/>
</dbReference>
<dbReference type="EMBL" id="JAGDYP010000003">
    <property type="protein sequence ID" value="MBO1883672.1"/>
    <property type="molecule type" value="Genomic_DNA"/>
</dbReference>
<feature type="domain" description="Aromatic amino acid beta-eliminating lyase/threonine aldolase" evidence="4">
    <location>
        <begin position="15"/>
        <end position="289"/>
    </location>
</feature>
<keyword evidence="3" id="KW-0663">Pyridoxal phosphate</keyword>
<evidence type="ECO:0000256" key="3">
    <source>
        <dbReference type="ARBA" id="ARBA00022898"/>
    </source>
</evidence>
<sequence>MKISFKNDYAEGAHPAILEALMKTNLTQQAGYGLDDYSLEAKALIREKIKNPNAKIHFVSGGTQANLLVIAALLRPYESVIADNTAHIADSETGAIEAVGHKIHLAPSINGKITPEDIAHYATCYTNFPHQVKPRLVYITNATEVGTIYTLAELKAIYACCQAHQLLLFMDGARLGAALNAKDNDIQWEDLAQYTDVFYIGATKNGGLLGEAIVINKPALQEGFEYHLKQKGALLAKGRLLGLQFLTLFQNDLYNTLARYANERMQTIKEALAAAGYPFLADTTTNQLFPILPNKSIDILAEKFEFYRWKTIDEEHTAIRLITSWATTPAQVAALTEAIGSL</sequence>